<gene>
    <name evidence="1" type="ORF">PXEA_LOCUS23311</name>
</gene>
<dbReference type="EMBL" id="CAAALY010107046">
    <property type="protein sequence ID" value="VEL29871.1"/>
    <property type="molecule type" value="Genomic_DNA"/>
</dbReference>
<name>A0A3S5B085_9PLAT</name>
<organism evidence="1 2">
    <name type="scientific">Protopolystoma xenopodis</name>
    <dbReference type="NCBI Taxonomy" id="117903"/>
    <lineage>
        <taxon>Eukaryota</taxon>
        <taxon>Metazoa</taxon>
        <taxon>Spiralia</taxon>
        <taxon>Lophotrochozoa</taxon>
        <taxon>Platyhelminthes</taxon>
        <taxon>Monogenea</taxon>
        <taxon>Polyopisthocotylea</taxon>
        <taxon>Polystomatidea</taxon>
        <taxon>Polystomatidae</taxon>
        <taxon>Protopolystoma</taxon>
    </lineage>
</organism>
<protein>
    <submittedName>
        <fullName evidence="1">Uncharacterized protein</fullName>
    </submittedName>
</protein>
<proteinExistence type="predicted"/>
<accession>A0A3S5B085</accession>
<evidence type="ECO:0000313" key="1">
    <source>
        <dbReference type="EMBL" id="VEL29871.1"/>
    </source>
</evidence>
<comment type="caution">
    <text evidence="1">The sequence shown here is derived from an EMBL/GenBank/DDBJ whole genome shotgun (WGS) entry which is preliminary data.</text>
</comment>
<dbReference type="AlphaFoldDB" id="A0A3S5B085"/>
<evidence type="ECO:0000313" key="2">
    <source>
        <dbReference type="Proteomes" id="UP000784294"/>
    </source>
</evidence>
<keyword evidence="2" id="KW-1185">Reference proteome</keyword>
<sequence>MELSIDISDRDVSLHRFGVPYRLTCEACLPYIETSDLCSVFEEHQVCASLEQLLANRICLSTEKEVQIYMFGSEIMLSFTSRIRKSIASIKLIYILNMNLYFAF</sequence>
<dbReference type="Proteomes" id="UP000784294">
    <property type="component" value="Unassembled WGS sequence"/>
</dbReference>
<reference evidence="1" key="1">
    <citation type="submission" date="2018-11" db="EMBL/GenBank/DDBJ databases">
        <authorList>
            <consortium name="Pathogen Informatics"/>
        </authorList>
    </citation>
    <scope>NUCLEOTIDE SEQUENCE</scope>
</reference>